<feature type="chain" id="PRO_5038201811" description="Aspartate 1-decarboxylase beta chain" evidence="9 13">
    <location>
        <begin position="1"/>
        <end position="24"/>
    </location>
</feature>
<feature type="chain" id="PRO_5038201810" description="Aspartate 1-decarboxylase alpha chain" evidence="9 13">
    <location>
        <begin position="25"/>
        <end position="125"/>
    </location>
</feature>
<comment type="similarity">
    <text evidence="9">Belongs to the PanD family.</text>
</comment>
<proteinExistence type="inferred from homology"/>
<keyword evidence="8 9" id="KW-0670">Pyruvate</keyword>
<reference evidence="14" key="1">
    <citation type="submission" date="2019-03" db="EMBL/GenBank/DDBJ databases">
        <title>Lake Tanganyika Metagenome-Assembled Genomes (MAGs).</title>
        <authorList>
            <person name="Tran P."/>
        </authorList>
    </citation>
    <scope>NUCLEOTIDE SEQUENCE</scope>
    <source>
        <strain evidence="14">K_DeepCast_150m_m2_040</strain>
    </source>
</reference>
<dbReference type="GO" id="GO:0015940">
    <property type="term" value="P:pantothenate biosynthetic process"/>
    <property type="evidence" value="ECO:0007669"/>
    <property type="project" value="UniProtKB-UniRule"/>
</dbReference>
<dbReference type="PANTHER" id="PTHR21012">
    <property type="entry name" value="ASPARTATE 1-DECARBOXYLASE"/>
    <property type="match status" value="1"/>
</dbReference>
<dbReference type="GO" id="GO:0004068">
    <property type="term" value="F:aspartate 1-decarboxylase activity"/>
    <property type="evidence" value="ECO:0007669"/>
    <property type="project" value="UniProtKB-UniRule"/>
</dbReference>
<dbReference type="Gene3D" id="2.40.40.20">
    <property type="match status" value="1"/>
</dbReference>
<gene>
    <name evidence="9" type="primary">panD</name>
    <name evidence="14" type="ORF">FJY68_09235</name>
</gene>
<comment type="function">
    <text evidence="9">Catalyzes the pyruvoyl-dependent decarboxylation of aspartate to produce beta-alanine.</text>
</comment>
<keyword evidence="2 9" id="KW-0566">Pantothenate biosynthesis</keyword>
<keyword evidence="6 9" id="KW-0456">Lyase</keyword>
<dbReference type="SUPFAM" id="SSF50692">
    <property type="entry name" value="ADC-like"/>
    <property type="match status" value="1"/>
</dbReference>
<sequence length="125" mass="13744">MLRCLVRCKIQRLVVTDKNLKYEGSLELDARLMQAADILPGELVQVVNVNNGHRFETYAIAARAGAGDCVLNGAAARLGEVGDEVIVMANAWLSEAEVREHGLICVNVDSRNRIKKSDRNSPRGR</sequence>
<keyword evidence="4 9" id="KW-0068">Autocatalytic cleavage</keyword>
<feature type="binding site" evidence="9 11">
    <location>
        <begin position="73"/>
        <end position="75"/>
    </location>
    <ligand>
        <name>substrate</name>
    </ligand>
</feature>
<evidence type="ECO:0000256" key="7">
    <source>
        <dbReference type="ARBA" id="ARBA00023270"/>
    </source>
</evidence>
<comment type="pathway">
    <text evidence="9">Cofactor biosynthesis; (R)-pantothenate biosynthesis; beta-alanine from L-aspartate: step 1/1.</text>
</comment>
<comment type="subcellular location">
    <subcellularLocation>
        <location evidence="9">Cytoplasm</location>
    </subcellularLocation>
</comment>
<evidence type="ECO:0000256" key="9">
    <source>
        <dbReference type="HAMAP-Rule" id="MF_00446"/>
    </source>
</evidence>
<comment type="subunit">
    <text evidence="9">Heterooctamer of four alpha and four beta subunits.</text>
</comment>
<comment type="catalytic activity">
    <reaction evidence="9">
        <text>L-aspartate + H(+) = beta-alanine + CO2</text>
        <dbReference type="Rhea" id="RHEA:19497"/>
        <dbReference type="ChEBI" id="CHEBI:15378"/>
        <dbReference type="ChEBI" id="CHEBI:16526"/>
        <dbReference type="ChEBI" id="CHEBI:29991"/>
        <dbReference type="ChEBI" id="CHEBI:57966"/>
        <dbReference type="EC" id="4.1.1.11"/>
    </reaction>
</comment>
<feature type="active site" description="Schiff-base intermediate with substrate; via pyruvic acid" evidence="9 10">
    <location>
        <position position="25"/>
    </location>
</feature>
<organism evidence="14 15">
    <name type="scientific">candidate division WOR-3 bacterium</name>
    <dbReference type="NCBI Taxonomy" id="2052148"/>
    <lineage>
        <taxon>Bacteria</taxon>
        <taxon>Bacteria division WOR-3</taxon>
    </lineage>
</organism>
<dbReference type="PIRSF" id="PIRSF006246">
    <property type="entry name" value="Asp_decarbox"/>
    <property type="match status" value="1"/>
</dbReference>
<dbReference type="PANTHER" id="PTHR21012:SF0">
    <property type="entry name" value="ASPARTATE 1-DECARBOXYLASE"/>
    <property type="match status" value="1"/>
</dbReference>
<keyword evidence="3 9" id="KW-0210">Decarboxylase</keyword>
<dbReference type="InterPro" id="IPR003190">
    <property type="entry name" value="Asp_decarbox"/>
</dbReference>
<keyword evidence="7 9" id="KW-0704">Schiff base</keyword>
<evidence type="ECO:0000313" key="14">
    <source>
        <dbReference type="EMBL" id="MBM3332015.1"/>
    </source>
</evidence>
<evidence type="ECO:0000256" key="5">
    <source>
        <dbReference type="ARBA" id="ARBA00023145"/>
    </source>
</evidence>
<evidence type="ECO:0000313" key="15">
    <source>
        <dbReference type="Proteomes" id="UP000779900"/>
    </source>
</evidence>
<evidence type="ECO:0000256" key="3">
    <source>
        <dbReference type="ARBA" id="ARBA00022793"/>
    </source>
</evidence>
<evidence type="ECO:0000256" key="10">
    <source>
        <dbReference type="PIRSR" id="PIRSR006246-1"/>
    </source>
</evidence>
<dbReference type="EMBL" id="VGIR01000055">
    <property type="protein sequence ID" value="MBM3332015.1"/>
    <property type="molecule type" value="Genomic_DNA"/>
</dbReference>
<dbReference type="EC" id="4.1.1.11" evidence="9"/>
<evidence type="ECO:0000256" key="11">
    <source>
        <dbReference type="PIRSR" id="PIRSR006246-2"/>
    </source>
</evidence>
<name>A0A937XE27_UNCW3</name>
<comment type="cofactor">
    <cofactor evidence="9 10">
        <name>pyruvate</name>
        <dbReference type="ChEBI" id="CHEBI:15361"/>
    </cofactor>
    <text evidence="9 10">Binds 1 pyruvoyl group covalently per subunit.</text>
</comment>
<evidence type="ECO:0000256" key="8">
    <source>
        <dbReference type="ARBA" id="ARBA00023317"/>
    </source>
</evidence>
<comment type="caution">
    <text evidence="14">The sequence shown here is derived from an EMBL/GenBank/DDBJ whole genome shotgun (WGS) entry which is preliminary data.</text>
</comment>
<feature type="binding site" evidence="9 11">
    <location>
        <position position="57"/>
    </location>
    <ligand>
        <name>substrate</name>
    </ligand>
</feature>
<keyword evidence="1 9" id="KW-0963">Cytoplasm</keyword>
<evidence type="ECO:0000256" key="2">
    <source>
        <dbReference type="ARBA" id="ARBA00022655"/>
    </source>
</evidence>
<comment type="PTM">
    <text evidence="9 12">Is synthesized initially as an inactive proenzyme, which is activated by self-cleavage at a specific serine bond to produce a beta-subunit with a hydroxyl group at its C-terminus and an alpha-subunit with a pyruvoyl group at its N-terminus.</text>
</comment>
<feature type="active site" description="Proton donor" evidence="9 10">
    <location>
        <position position="58"/>
    </location>
</feature>
<evidence type="ECO:0000256" key="1">
    <source>
        <dbReference type="ARBA" id="ARBA00022490"/>
    </source>
</evidence>
<protein>
    <recommendedName>
        <fullName evidence="9">Aspartate 1-decarboxylase</fullName>
        <ecNumber evidence="9">4.1.1.11</ecNumber>
    </recommendedName>
    <alternativeName>
        <fullName evidence="9">Aspartate alpha-decarboxylase</fullName>
    </alternativeName>
    <component>
        <recommendedName>
            <fullName evidence="9">Aspartate 1-decarboxylase beta chain</fullName>
        </recommendedName>
    </component>
    <component>
        <recommendedName>
            <fullName evidence="9">Aspartate 1-decarboxylase alpha chain</fullName>
        </recommendedName>
    </component>
</protein>
<keyword evidence="5 9" id="KW-0865">Zymogen</keyword>
<evidence type="ECO:0000256" key="6">
    <source>
        <dbReference type="ARBA" id="ARBA00023239"/>
    </source>
</evidence>
<dbReference type="HAMAP" id="MF_00446">
    <property type="entry name" value="PanD"/>
    <property type="match status" value="1"/>
</dbReference>
<feature type="modified residue" description="Pyruvic acid (Ser)" evidence="9 12">
    <location>
        <position position="25"/>
    </location>
</feature>
<dbReference type="AlphaFoldDB" id="A0A937XE27"/>
<dbReference type="GO" id="GO:0006523">
    <property type="term" value="P:alanine biosynthetic process"/>
    <property type="evidence" value="ECO:0007669"/>
    <property type="project" value="InterPro"/>
</dbReference>
<evidence type="ECO:0000256" key="13">
    <source>
        <dbReference type="PIRSR" id="PIRSR006246-5"/>
    </source>
</evidence>
<dbReference type="Pfam" id="PF02261">
    <property type="entry name" value="Asp_decarbox"/>
    <property type="match status" value="1"/>
</dbReference>
<evidence type="ECO:0000256" key="4">
    <source>
        <dbReference type="ARBA" id="ARBA00022813"/>
    </source>
</evidence>
<dbReference type="InterPro" id="IPR009010">
    <property type="entry name" value="Asp_de-COase-like_dom_sf"/>
</dbReference>
<dbReference type="GO" id="GO:0005829">
    <property type="term" value="C:cytosol"/>
    <property type="evidence" value="ECO:0007669"/>
    <property type="project" value="TreeGrafter"/>
</dbReference>
<accession>A0A937XE27</accession>
<dbReference type="NCBIfam" id="TIGR00223">
    <property type="entry name" value="panD"/>
    <property type="match status" value="1"/>
</dbReference>
<dbReference type="Proteomes" id="UP000779900">
    <property type="component" value="Unassembled WGS sequence"/>
</dbReference>
<evidence type="ECO:0000256" key="12">
    <source>
        <dbReference type="PIRSR" id="PIRSR006246-3"/>
    </source>
</evidence>